<gene>
    <name evidence="2" type="ORF">SDC9_121390</name>
</gene>
<dbReference type="EMBL" id="VSSQ01025941">
    <property type="protein sequence ID" value="MPM74402.1"/>
    <property type="molecule type" value="Genomic_DNA"/>
</dbReference>
<protein>
    <recommendedName>
        <fullName evidence="1">FMN-binding domain-containing protein</fullName>
    </recommendedName>
</protein>
<proteinExistence type="predicted"/>
<dbReference type="AlphaFoldDB" id="A0A645CBZ3"/>
<accession>A0A645CBZ3</accession>
<feature type="domain" description="FMN-binding" evidence="1">
    <location>
        <begin position="53"/>
        <end position="126"/>
    </location>
</feature>
<organism evidence="2">
    <name type="scientific">bioreactor metagenome</name>
    <dbReference type="NCBI Taxonomy" id="1076179"/>
    <lineage>
        <taxon>unclassified sequences</taxon>
        <taxon>metagenomes</taxon>
        <taxon>ecological metagenomes</taxon>
    </lineage>
</organism>
<name>A0A645CBZ3_9ZZZZ</name>
<evidence type="ECO:0000259" key="1">
    <source>
        <dbReference type="SMART" id="SM00900"/>
    </source>
</evidence>
<dbReference type="Gene3D" id="3.90.1010.20">
    <property type="match status" value="1"/>
</dbReference>
<dbReference type="SMART" id="SM00900">
    <property type="entry name" value="FMN_bind"/>
    <property type="match status" value="1"/>
</dbReference>
<dbReference type="GO" id="GO:0016020">
    <property type="term" value="C:membrane"/>
    <property type="evidence" value="ECO:0007669"/>
    <property type="project" value="InterPro"/>
</dbReference>
<comment type="caution">
    <text evidence="2">The sequence shown here is derived from an EMBL/GenBank/DDBJ whole genome shotgun (WGS) entry which is preliminary data.</text>
</comment>
<evidence type="ECO:0000313" key="2">
    <source>
        <dbReference type="EMBL" id="MPM74402.1"/>
    </source>
</evidence>
<dbReference type="Pfam" id="PF04205">
    <property type="entry name" value="FMN_bind"/>
    <property type="match status" value="1"/>
</dbReference>
<dbReference type="GO" id="GO:0010181">
    <property type="term" value="F:FMN binding"/>
    <property type="evidence" value="ECO:0007669"/>
    <property type="project" value="InterPro"/>
</dbReference>
<sequence length="129" mass="12987">MSSGGIYAALSGVTFLSAPAPVETTAPPEETGSGSAITYGNYTPGIYEATVYGFESDIVAVVEVSATEIVSLKINATGESKIGIDAVKVVKDVILQEQTAEVDAVSGATWSSQAAIDAVKEALGQASAG</sequence>
<reference evidence="2" key="1">
    <citation type="submission" date="2019-08" db="EMBL/GenBank/DDBJ databases">
        <authorList>
            <person name="Kucharzyk K."/>
            <person name="Murdoch R.W."/>
            <person name="Higgins S."/>
            <person name="Loffler F."/>
        </authorList>
    </citation>
    <scope>NUCLEOTIDE SEQUENCE</scope>
</reference>
<dbReference type="InterPro" id="IPR007329">
    <property type="entry name" value="FMN-bd"/>
</dbReference>